<reference evidence="3 4" key="1">
    <citation type="submission" date="2024-06" db="EMBL/GenBank/DDBJ databases">
        <title>Genomic Encyclopedia of Type Strains, Phase V (KMG-V): Genome sequencing to study the core and pangenomes of soil and plant-associated prokaryotes.</title>
        <authorList>
            <person name="Whitman W."/>
        </authorList>
    </citation>
    <scope>NUCLEOTIDE SEQUENCE [LARGE SCALE GENOMIC DNA]</scope>
    <source>
        <strain evidence="3 4">NE40</strain>
    </source>
</reference>
<feature type="region of interest" description="Disordered" evidence="1">
    <location>
        <begin position="1286"/>
        <end position="1348"/>
    </location>
</feature>
<dbReference type="SMART" id="SM00382">
    <property type="entry name" value="AAA"/>
    <property type="match status" value="2"/>
</dbReference>
<dbReference type="SUPFAM" id="SSF52540">
    <property type="entry name" value="P-loop containing nucleoside triphosphate hydrolases"/>
    <property type="match status" value="2"/>
</dbReference>
<dbReference type="Gene3D" id="3.40.50.300">
    <property type="entry name" value="P-loop containing nucleotide triphosphate hydrolases"/>
    <property type="match status" value="2"/>
</dbReference>
<evidence type="ECO:0000313" key="4">
    <source>
        <dbReference type="Proteomes" id="UP001549366"/>
    </source>
</evidence>
<feature type="region of interest" description="Disordered" evidence="1">
    <location>
        <begin position="1183"/>
        <end position="1207"/>
    </location>
</feature>
<sequence length="2369" mass="264633">MNVAEFLFLLTETVSRWSRGFLFGLIPAALLAFSIQTRSIVADASGAELPEVFESGQQTAYANLSSDQELGLLLGYVVAQYPDHVIRYITKATDLQEGGLETRTFPDDQNKSASHPGMMFNDRALILVVDYRLMTAAQVAELNGILDSVRTYNGNTLSDSTRILVVVDESVLSGSGSGSTEAPGSDFWRRVNKIGQPLDISLLKNRSGDCLPTLDQYVNRHVWTDFPFDVTHLPTKTLDFAAGLPATDILSGGIELDSEGGLIFRDAALGESGNTLFILKDAPWQDIAFKVQLANNLASRGVDSGDRCLALPARFLLQRKDTSPGEMADILEAFGTRHRDIRSRWFPVNSVNFDLVFSGMTLRKGKLVKSGAVGNLKQNFEGVEVTSTLTRHQWQRLTGLLSDGGPLGSLALRVREKKQPFLIPDSLLQGQGEAVNGSQLQRLPGHWSLETLQQNYSGAHIEVISPSLDASGLLDTTRMESLRDRLFEQQPTGFYQALQSPGQVVITGLESNPGIQKLLESLLSNTPSVPGFGTLSSIHSRADIRVQWREPALAATTSWSNWLSQTSEPADESHTPSELSPSERSPSEPEHVNWSNPKQLVETVTGAIQNNTLVYLEGPPGSGKSYTANRVARSLAGQQTVYQLTTGPTSRREDLFGEQTLRSLPNRPDDSETRFAEGPILQWARQRSKDGEPVILILDEGNLLDKNIQVLLSGVTLKQPFISSNGDVYFLTPEHRLVITGNPLSFKGRHIIPELHNHAKTIRFAAMESADLSGQVIVPFLAAMAPQYCATEQCGWIADSLLENMAGYRKQLPDYPFSARDTLDVLSRFQFYLGDLTQKTTHEIEGTLKQSLYESFSGQLEEQARSAGLSGQEHHAFADFYERLKQQPTRLHFDNDSTRALAHRIWLELERVAGENNQHQGHPGRHGMMIEGPAGRGKDVVLDVVMKQWQEDWAHKGLMLPAPLRITAGYNNWDRLKAMIIQAKTEGRILIVSELNLLPTHFLEGVLNDVLTGEAAPGFFLFATVNPVQYSGRHAFSSALASRFTPLILDEYTLNDFKAIAASYSDSPFTDDIALWHYERVKTLKEKQALAVPAVMVMIEYLNTLNQSETADPNALRNRFIAHYRLYLKDGWRPEPIVVPFEADVVSVLEKEKEKEKQKEKEKASLSEVPLMTTLFNLFGSEHETSDIPEEPQKNLPASSEVVGASGEATAQNDVAQTISEEQPEKKTTDKQPLSFMTIHEAILKKGAALIDALIKPFLTVNDEPGIHAEEQLPEDNELDRQALPQPKTGQADRLPDGHFAPGQAGVLPDGHFAPGQAGMSPDGQFAPGQAGILPDGHFAPGQAGISPDGHFAPGQVGMSPDGHFAPEQAGMSPDGHFAPGQSDMSMDDNVAPGQSDMSLNDNVGPEPADESLDDHFDQDISLRLNKRFTSNFPPSFYRLEINRMKIHDNGKVKLEPFPAGELTPYHPESVQTDLSPSLQPGQHHGIQDNFKSGELTSLFPHETLVGIWTEDNRNQPIEVQYDALRGTYTVNLPESGHPSTAQLHYVVEKIKPQPEPEMAPVEAYQAPPVWIERLGRLLEERQDLARELRHNQNLSQKQRVEGIIAYVNRFTKPPKGVVSLENRQSDIEMLAELIERRIGACRHVAYAAAGLLQFYGIPVRVMFSETHAWVEYSLNNGKTWRTSETWGTYGSIENPEDFGDRSLISGHEDPPDWPTSLMGQEARKAANDAMAQEPHRKEMVIQQLFYHKHSAALYRQLVQYMSIDDEGHVHFTNLPYRGIRIPALPADIDEQQLSNHNAVRGKQVIKTGKRTPLGSFSPREKLLALSFEGMASRPYLLEYDTFQKRYFITVNKAEGDAETMTLLFLVQPDELPFAREALMVDKQIPVLMSDRQRQRVAAFFAAHPDIESMIGIQQGMDRSQKIEKIVRFVRQFIPERPSSPEVTLTLLLQKMEYGLGDCRYRSYIAAMLAEYYNVAIARVVSNNVNTFVELSVDGGVHWQGYDLEGYKFIGFNEKETGTELLKTGWDRLKELPTVKHEHKDKTGFNKDPRFFLSPEPLNSVLKDIKTLKGEPGKKALDYYKNLLLYFNADPSRMKDIPYLLLDDPKVRQKLSPWLNGQMKEIGTTHRFLNSEESGLMSVINPQLKGSPFSELEQRIKKRASSFKTVWKYQPPGPLQLNRLLENKAAFAHTSEHHELQPNRRVIFNVGQSPLLDPNKLASYQAILLGKLGKDKTSSMDSGTKKQLVEQALFDATYHLHGLAGQKTGVLLRRTKDDDTYGLTFDQPYGESTRQEAEWLWAKTILQFERALPTSVPLQFNLVGQEWLKRRWQDAVVIDGDMLHRLSVRYLESLSGEQAEAIRKAVSQQQGRH</sequence>
<dbReference type="InterPro" id="IPR003593">
    <property type="entry name" value="AAA+_ATPase"/>
</dbReference>
<feature type="region of interest" description="Disordered" evidence="1">
    <location>
        <begin position="564"/>
        <end position="594"/>
    </location>
</feature>
<name>A0ABV2SCC4_9GAMM</name>
<evidence type="ECO:0000256" key="1">
    <source>
        <dbReference type="SAM" id="MobiDB-lite"/>
    </source>
</evidence>
<dbReference type="Proteomes" id="UP001549366">
    <property type="component" value="Unassembled WGS sequence"/>
</dbReference>
<feature type="region of interest" description="Disordered" evidence="1">
    <location>
        <begin position="1460"/>
        <end position="1485"/>
    </location>
</feature>
<dbReference type="Pfam" id="PF07728">
    <property type="entry name" value="AAA_5"/>
    <property type="match status" value="1"/>
</dbReference>
<gene>
    <name evidence="3" type="ORF">V5J35_000038</name>
</gene>
<accession>A0ABV2SCC4</accession>
<dbReference type="RefSeq" id="WP_354011648.1">
    <property type="nucleotide sequence ID" value="NZ_JBEWTA010000003.1"/>
</dbReference>
<evidence type="ECO:0000313" key="3">
    <source>
        <dbReference type="EMBL" id="MET4754846.1"/>
    </source>
</evidence>
<feature type="compositionally biased region" description="Polar residues" evidence="1">
    <location>
        <begin position="1470"/>
        <end position="1481"/>
    </location>
</feature>
<dbReference type="SUPFAM" id="SSF54001">
    <property type="entry name" value="Cysteine proteinases"/>
    <property type="match status" value="1"/>
</dbReference>
<evidence type="ECO:0000259" key="2">
    <source>
        <dbReference type="SMART" id="SM00382"/>
    </source>
</evidence>
<feature type="domain" description="AAA+ ATPase" evidence="2">
    <location>
        <begin position="610"/>
        <end position="734"/>
    </location>
</feature>
<dbReference type="Gene3D" id="3.10.620.30">
    <property type="match status" value="1"/>
</dbReference>
<keyword evidence="4" id="KW-1185">Reference proteome</keyword>
<feature type="domain" description="AAA+ ATPase" evidence="2">
    <location>
        <begin position="924"/>
        <end position="1054"/>
    </location>
</feature>
<dbReference type="InterPro" id="IPR038765">
    <property type="entry name" value="Papain-like_cys_pep_sf"/>
</dbReference>
<dbReference type="InterPro" id="IPR011704">
    <property type="entry name" value="ATPase_dyneun-rel_AAA"/>
</dbReference>
<feature type="region of interest" description="Disordered" evidence="1">
    <location>
        <begin position="1364"/>
        <end position="1400"/>
    </location>
</feature>
<dbReference type="PANTHER" id="PTHR42759:SF1">
    <property type="entry name" value="MAGNESIUM-CHELATASE SUBUNIT CHLD"/>
    <property type="match status" value="1"/>
</dbReference>
<dbReference type="PANTHER" id="PTHR42759">
    <property type="entry name" value="MOXR FAMILY PROTEIN"/>
    <property type="match status" value="1"/>
</dbReference>
<proteinExistence type="predicted"/>
<dbReference type="EMBL" id="JBEWTB010000001">
    <property type="protein sequence ID" value="MET4754846.1"/>
    <property type="molecule type" value="Genomic_DNA"/>
</dbReference>
<dbReference type="InterPro" id="IPR050764">
    <property type="entry name" value="CbbQ/NirQ/NorQ/GpvN"/>
</dbReference>
<organism evidence="3 4">
    <name type="scientific">Endozoicomonas lisbonensis</name>
    <dbReference type="NCBI Taxonomy" id="3120522"/>
    <lineage>
        <taxon>Bacteria</taxon>
        <taxon>Pseudomonadati</taxon>
        <taxon>Pseudomonadota</taxon>
        <taxon>Gammaproteobacteria</taxon>
        <taxon>Oceanospirillales</taxon>
        <taxon>Endozoicomonadaceae</taxon>
        <taxon>Endozoicomonas</taxon>
    </lineage>
</organism>
<comment type="caution">
    <text evidence="3">The sequence shown here is derived from an EMBL/GenBank/DDBJ whole genome shotgun (WGS) entry which is preliminary data.</text>
</comment>
<protein>
    <submittedName>
        <fullName evidence="3">MoxR-like ATPase</fullName>
    </submittedName>
</protein>
<dbReference type="InterPro" id="IPR027417">
    <property type="entry name" value="P-loop_NTPase"/>
</dbReference>